<accession>A0ABP3EJI7</accession>
<comment type="caution">
    <text evidence="2">The sequence shown here is derived from an EMBL/GenBank/DDBJ whole genome shotgun (WGS) entry which is preliminary data.</text>
</comment>
<dbReference type="EMBL" id="BAAAGX010000023">
    <property type="protein sequence ID" value="GAA0264804.1"/>
    <property type="molecule type" value="Genomic_DNA"/>
</dbReference>
<reference evidence="3" key="1">
    <citation type="journal article" date="2019" name="Int. J. Syst. Evol. Microbiol.">
        <title>The Global Catalogue of Microorganisms (GCM) 10K type strain sequencing project: providing services to taxonomists for standard genome sequencing and annotation.</title>
        <authorList>
            <consortium name="The Broad Institute Genomics Platform"/>
            <consortium name="The Broad Institute Genome Sequencing Center for Infectious Disease"/>
            <person name="Wu L."/>
            <person name="Ma J."/>
        </authorList>
    </citation>
    <scope>NUCLEOTIDE SEQUENCE [LARGE SCALE GENOMIC DNA]</scope>
    <source>
        <strain evidence="3">JCM 10425</strain>
    </source>
</reference>
<dbReference type="Proteomes" id="UP001500967">
    <property type="component" value="Unassembled WGS sequence"/>
</dbReference>
<organism evidence="2 3">
    <name type="scientific">Cryptosporangium japonicum</name>
    <dbReference type="NCBI Taxonomy" id="80872"/>
    <lineage>
        <taxon>Bacteria</taxon>
        <taxon>Bacillati</taxon>
        <taxon>Actinomycetota</taxon>
        <taxon>Actinomycetes</taxon>
        <taxon>Cryptosporangiales</taxon>
        <taxon>Cryptosporangiaceae</taxon>
        <taxon>Cryptosporangium</taxon>
    </lineage>
</organism>
<feature type="region of interest" description="Disordered" evidence="1">
    <location>
        <begin position="125"/>
        <end position="181"/>
    </location>
</feature>
<gene>
    <name evidence="2" type="ORF">GCM10009539_59020</name>
</gene>
<name>A0ABP3EJI7_9ACTN</name>
<evidence type="ECO:0000313" key="3">
    <source>
        <dbReference type="Proteomes" id="UP001500967"/>
    </source>
</evidence>
<protein>
    <submittedName>
        <fullName evidence="2">Uncharacterized protein</fullName>
    </submittedName>
</protein>
<proteinExistence type="predicted"/>
<sequence length="181" mass="18597">MPAEVSGLVGLTGPVVLERGVLKPAASVRLAMPEGHAELAVPSARKSAAPGLARLPTPSGPVVRTPADLELGVLERLTGLALAGLTALGPLGPAAPTGPVALAPAGPTERALPVLREARVRRHPPMSRCPAMPRVRAAWGSPSAPSQPRLPLPTTERSEQDPAPPCDHLAPPTHWHAGQAR</sequence>
<evidence type="ECO:0000256" key="1">
    <source>
        <dbReference type="SAM" id="MobiDB-lite"/>
    </source>
</evidence>
<evidence type="ECO:0000313" key="2">
    <source>
        <dbReference type="EMBL" id="GAA0264804.1"/>
    </source>
</evidence>
<keyword evidence="3" id="KW-1185">Reference proteome</keyword>